<sequence length="580" mass="67416">MCRKFNRWFCCPVQIPDPDNLPPIPQRLQPANPLQEWTRWMPDDRLSPEELSYLQLGHQNYYYIRHKKEYWIRCARININGCDDLPLETRTELYSIPCPDCTQDHASAMSTRPFQIHIEEPDVERDADLLREIYTHYLVELLSHTRAFFRHELDMEPLDEHSAMTYVRGLNCTENQFHIRRQHPDRNDYPEECLNDCICTVDPVAYNLSRAARNQEAMRVRDKRAYAWFEAIQQDTHLQRYQAKYFVYLPCQSSINLDEESSEKHDRMMERVGQQVMSLCLLNHNPDLQTQWTARYDDLEEWQERLRHREALCLIMIRYAAADPGISVNFADDLMKSILTMLAPGLDETDPNVQHFFCNVPAFRGFAEMTAICDQLTTGDIISRGKWNYRQECMDQQDNLLNIMRRNRNISFRNIVNKQRVAEAVAQRYRITGSAILDTNEMRDCVICSDPFDTSGDDLVPDHLAIIQLPCCAKFIHTRCFKGVTTGKKQACSFCNADLETIGMNPGDGTEFLSFSLRPAELPPGPHRFSTGIENAIATFIDPKGIALLKELNKVIEDEEGFPRGTLGAVYRDWPMDAYE</sequence>
<protein>
    <submittedName>
        <fullName evidence="1">Uncharacterized protein</fullName>
    </submittedName>
</protein>
<organism evidence="1 2">
    <name type="scientific">Fusarium sporotrichioides</name>
    <dbReference type="NCBI Taxonomy" id="5514"/>
    <lineage>
        <taxon>Eukaryota</taxon>
        <taxon>Fungi</taxon>
        <taxon>Dikarya</taxon>
        <taxon>Ascomycota</taxon>
        <taxon>Pezizomycotina</taxon>
        <taxon>Sordariomycetes</taxon>
        <taxon>Hypocreomycetidae</taxon>
        <taxon>Hypocreales</taxon>
        <taxon>Nectriaceae</taxon>
        <taxon>Fusarium</taxon>
    </lineage>
</organism>
<reference evidence="1 2" key="1">
    <citation type="journal article" date="2018" name="PLoS Pathog.">
        <title>Evolution of structural diversity of trichothecenes, a family of toxins produced by plant pathogenic and entomopathogenic fungi.</title>
        <authorList>
            <person name="Proctor R.H."/>
            <person name="McCormick S.P."/>
            <person name="Kim H.S."/>
            <person name="Cardoza R.E."/>
            <person name="Stanley A.M."/>
            <person name="Lindo L."/>
            <person name="Kelly A."/>
            <person name="Brown D.W."/>
            <person name="Lee T."/>
            <person name="Vaughan M.M."/>
            <person name="Alexander N.J."/>
            <person name="Busman M."/>
            <person name="Gutierrez S."/>
        </authorList>
    </citation>
    <scope>NUCLEOTIDE SEQUENCE [LARGE SCALE GENOMIC DNA]</scope>
    <source>
        <strain evidence="1 2">NRRL 3299</strain>
    </source>
</reference>
<dbReference type="AlphaFoldDB" id="A0A395RQ00"/>
<accession>A0A395RQ00</accession>
<evidence type="ECO:0000313" key="1">
    <source>
        <dbReference type="EMBL" id="RGP61932.1"/>
    </source>
</evidence>
<keyword evidence="2" id="KW-1185">Reference proteome</keyword>
<name>A0A395RQ00_FUSSP</name>
<proteinExistence type="predicted"/>
<evidence type="ECO:0000313" key="2">
    <source>
        <dbReference type="Proteomes" id="UP000266152"/>
    </source>
</evidence>
<comment type="caution">
    <text evidence="1">The sequence shown here is derived from an EMBL/GenBank/DDBJ whole genome shotgun (WGS) entry which is preliminary data.</text>
</comment>
<dbReference type="Proteomes" id="UP000266152">
    <property type="component" value="Unassembled WGS sequence"/>
</dbReference>
<dbReference type="Gene3D" id="3.30.40.10">
    <property type="entry name" value="Zinc/RING finger domain, C3HC4 (zinc finger)"/>
    <property type="match status" value="1"/>
</dbReference>
<gene>
    <name evidence="1" type="ORF">FSPOR_9602</name>
</gene>
<dbReference type="InterPro" id="IPR013083">
    <property type="entry name" value="Znf_RING/FYVE/PHD"/>
</dbReference>
<dbReference type="EMBL" id="PXOF01000155">
    <property type="protein sequence ID" value="RGP61932.1"/>
    <property type="molecule type" value="Genomic_DNA"/>
</dbReference>